<comment type="caution">
    <text evidence="2">The sequence shown here is derived from an EMBL/GenBank/DDBJ whole genome shotgun (WGS) entry which is preliminary data.</text>
</comment>
<organism evidence="2 3">
    <name type="scientific">Candidatus Spechtbacteria bacterium RIFCSPLOWO2_01_FULL_43_12</name>
    <dbReference type="NCBI Taxonomy" id="1802162"/>
    <lineage>
        <taxon>Bacteria</taxon>
        <taxon>Candidatus Spechtiibacteriota</taxon>
    </lineage>
</organism>
<keyword evidence="1" id="KW-1133">Transmembrane helix</keyword>
<protein>
    <submittedName>
        <fullName evidence="2">Uncharacterized protein</fullName>
    </submittedName>
</protein>
<reference evidence="2 3" key="1">
    <citation type="journal article" date="2016" name="Nat. Commun.">
        <title>Thousands of microbial genomes shed light on interconnected biogeochemical processes in an aquifer system.</title>
        <authorList>
            <person name="Anantharaman K."/>
            <person name="Brown C.T."/>
            <person name="Hug L.A."/>
            <person name="Sharon I."/>
            <person name="Castelle C.J."/>
            <person name="Probst A.J."/>
            <person name="Thomas B.C."/>
            <person name="Singh A."/>
            <person name="Wilkins M.J."/>
            <person name="Karaoz U."/>
            <person name="Brodie E.L."/>
            <person name="Williams K.H."/>
            <person name="Hubbard S.S."/>
            <person name="Banfield J.F."/>
        </authorList>
    </citation>
    <scope>NUCLEOTIDE SEQUENCE [LARGE SCALE GENOMIC DNA]</scope>
</reference>
<keyword evidence="1" id="KW-0812">Transmembrane</keyword>
<proteinExistence type="predicted"/>
<evidence type="ECO:0000313" key="2">
    <source>
        <dbReference type="EMBL" id="OGZ60999.1"/>
    </source>
</evidence>
<dbReference type="AlphaFoldDB" id="A0A1G2HF33"/>
<gene>
    <name evidence="2" type="ORF">A2919_00665</name>
</gene>
<dbReference type="EMBL" id="MHOH01000009">
    <property type="protein sequence ID" value="OGZ60999.1"/>
    <property type="molecule type" value="Genomic_DNA"/>
</dbReference>
<sequence length="349" mass="37977">MPLPDVHSIDCVFKLWYFSGIVPTQLKGEDMLKFDGLFNKLRRPGIVLLLMAFTASATLGLSAAFGGFNQYEPPSQEARYQDLVALLSDGEFDSNLLQAELSDTDILSTSEYVRYVTLTAVLYFTEEEVLAALKVETMDEVPDNIRAGFNSDGLFPQTVAQAVFPSVLVNDFVIAPVALLSLNIPAEAAPRVDVEITLLPDQRVEDQWKQETIFKGTVEELIQSEGVYPDPDYGMVFLKRPSDKVILEPAGYPYDPASLDDIKPLNVVVFPRSFAGVAAVDSATVQAVLSDRGLIVLSGNFSSQDLGTPVFVLKDGKPQWAGTLVSAGNGTGVLVSVQTIKDRVSAAFR</sequence>
<keyword evidence="1" id="KW-0472">Membrane</keyword>
<dbReference type="Proteomes" id="UP000178835">
    <property type="component" value="Unassembled WGS sequence"/>
</dbReference>
<feature type="transmembrane region" description="Helical" evidence="1">
    <location>
        <begin position="46"/>
        <end position="68"/>
    </location>
</feature>
<evidence type="ECO:0000256" key="1">
    <source>
        <dbReference type="SAM" id="Phobius"/>
    </source>
</evidence>
<name>A0A1G2HF33_9BACT</name>
<evidence type="ECO:0000313" key="3">
    <source>
        <dbReference type="Proteomes" id="UP000178835"/>
    </source>
</evidence>
<accession>A0A1G2HF33</accession>